<dbReference type="EMBL" id="JBHTGP010000024">
    <property type="protein sequence ID" value="MFD0690889.1"/>
    <property type="molecule type" value="Genomic_DNA"/>
</dbReference>
<sequence>MIPHVPDAETAHTDVPDTRAQDAAAERSASWSTPDYQVVETSLEVTAYFGAEL</sequence>
<evidence type="ECO:0000256" key="3">
    <source>
        <dbReference type="ARBA" id="ARBA00015086"/>
    </source>
</evidence>
<dbReference type="InterPro" id="IPR011725">
    <property type="entry name" value="PQQ_synth_PqqA"/>
</dbReference>
<evidence type="ECO:0000256" key="1">
    <source>
        <dbReference type="ARBA" id="ARBA00004886"/>
    </source>
</evidence>
<evidence type="ECO:0000313" key="6">
    <source>
        <dbReference type="Proteomes" id="UP001597063"/>
    </source>
</evidence>
<comment type="similarity">
    <text evidence="2">Belongs to the PqqA family.</text>
</comment>
<dbReference type="Proteomes" id="UP001597063">
    <property type="component" value="Unassembled WGS sequence"/>
</dbReference>
<accession>A0ABW2XZJ8</accession>
<comment type="pathway">
    <text evidence="1">Cofactor biosynthesis; pyrroloquinoline quinone biosynthesis.</text>
</comment>
<gene>
    <name evidence="5" type="primary">pqqA</name>
    <name evidence="5" type="ORF">ACFQZM_40810</name>
</gene>
<dbReference type="NCBIfam" id="TIGR02107">
    <property type="entry name" value="PQQ_syn_pqqA"/>
    <property type="match status" value="1"/>
</dbReference>
<evidence type="ECO:0000313" key="5">
    <source>
        <dbReference type="EMBL" id="MFD0690889.1"/>
    </source>
</evidence>
<name>A0ABW2XZJ8_9ACTN</name>
<proteinExistence type="inferred from homology"/>
<evidence type="ECO:0000256" key="4">
    <source>
        <dbReference type="SAM" id="MobiDB-lite"/>
    </source>
</evidence>
<organism evidence="5 6">
    <name type="scientific">Actinomadura fibrosa</name>
    <dbReference type="NCBI Taxonomy" id="111802"/>
    <lineage>
        <taxon>Bacteria</taxon>
        <taxon>Bacillati</taxon>
        <taxon>Actinomycetota</taxon>
        <taxon>Actinomycetes</taxon>
        <taxon>Streptosporangiales</taxon>
        <taxon>Thermomonosporaceae</taxon>
        <taxon>Actinomadura</taxon>
    </lineage>
</organism>
<reference evidence="6" key="1">
    <citation type="journal article" date="2019" name="Int. J. Syst. Evol. Microbiol.">
        <title>The Global Catalogue of Microorganisms (GCM) 10K type strain sequencing project: providing services to taxonomists for standard genome sequencing and annotation.</title>
        <authorList>
            <consortium name="The Broad Institute Genomics Platform"/>
            <consortium name="The Broad Institute Genome Sequencing Center for Infectious Disease"/>
            <person name="Wu L."/>
            <person name="Ma J."/>
        </authorList>
    </citation>
    <scope>NUCLEOTIDE SEQUENCE [LARGE SCALE GENOMIC DNA]</scope>
    <source>
        <strain evidence="6">JCM 9371</strain>
    </source>
</reference>
<feature type="compositionally biased region" description="Basic and acidic residues" evidence="4">
    <location>
        <begin position="1"/>
        <end position="20"/>
    </location>
</feature>
<comment type="caution">
    <text evidence="5">The sequence shown here is derived from an EMBL/GenBank/DDBJ whole genome shotgun (WGS) entry which is preliminary data.</text>
</comment>
<keyword evidence="6" id="KW-1185">Reference proteome</keyword>
<feature type="region of interest" description="Disordered" evidence="4">
    <location>
        <begin position="1"/>
        <end position="33"/>
    </location>
</feature>
<dbReference type="RefSeq" id="WP_131756433.1">
    <property type="nucleotide sequence ID" value="NZ_CAACUY010000016.1"/>
</dbReference>
<evidence type="ECO:0000256" key="2">
    <source>
        <dbReference type="ARBA" id="ARBA00009325"/>
    </source>
</evidence>
<protein>
    <recommendedName>
        <fullName evidence="3">Coenzyme PQQ synthesis protein A</fullName>
    </recommendedName>
</protein>